<dbReference type="Pfam" id="PF11455">
    <property type="entry name" value="MazE-like"/>
    <property type="match status" value="1"/>
</dbReference>
<reference evidence="1 2" key="1">
    <citation type="submission" date="2017-08" db="EMBL/GenBank/DDBJ databases">
        <authorList>
            <person name="Park S.-J."/>
            <person name="Kim H."/>
        </authorList>
    </citation>
    <scope>NUCLEOTIDE SEQUENCE [LARGE SCALE GENOMIC DNA]</scope>
    <source>
        <strain evidence="2">ye3</strain>
    </source>
</reference>
<dbReference type="OrthoDB" id="3734119at2"/>
<evidence type="ECO:0000313" key="1">
    <source>
        <dbReference type="EMBL" id="QAA94728.1"/>
    </source>
</evidence>
<keyword evidence="2" id="KW-1185">Reference proteome</keyword>
<dbReference type="AlphaFoldDB" id="A0A410GEL6"/>
<sequence length="69" mass="7891">MPTISKVERHRAKLRAAGLRPIQMWVPDTRIPEIAQQLQQQCRQLKNDPAEHDMLGFVEAAAAQTEGWQ</sequence>
<name>A0A410GEL6_9BURK</name>
<evidence type="ECO:0008006" key="3">
    <source>
        <dbReference type="Google" id="ProtNLM"/>
    </source>
</evidence>
<organism evidence="1 2">
    <name type="scientific">Pollutimonas thiosulfatoxidans</name>
    <dbReference type="NCBI Taxonomy" id="2028345"/>
    <lineage>
        <taxon>Bacteria</taxon>
        <taxon>Pseudomonadati</taxon>
        <taxon>Pseudomonadota</taxon>
        <taxon>Betaproteobacteria</taxon>
        <taxon>Burkholderiales</taxon>
        <taxon>Alcaligenaceae</taxon>
        <taxon>Pollutimonas</taxon>
    </lineage>
</organism>
<evidence type="ECO:0000313" key="2">
    <source>
        <dbReference type="Proteomes" id="UP000283474"/>
    </source>
</evidence>
<dbReference type="KEGG" id="pus:CKA81_13400"/>
<gene>
    <name evidence="1" type="ORF">CKA81_13400</name>
</gene>
<proteinExistence type="predicted"/>
<dbReference type="EMBL" id="CP022987">
    <property type="protein sequence ID" value="QAA94728.1"/>
    <property type="molecule type" value="Genomic_DNA"/>
</dbReference>
<protein>
    <recommendedName>
        <fullName evidence="3">Antitoxin MazE</fullName>
    </recommendedName>
</protein>
<dbReference type="RefSeq" id="WP_128355724.1">
    <property type="nucleotide sequence ID" value="NZ_CP022987.1"/>
</dbReference>
<accession>A0A410GEL6</accession>
<dbReference type="InterPro" id="IPR021558">
    <property type="entry name" value="MazE-like"/>
</dbReference>
<dbReference type="Proteomes" id="UP000283474">
    <property type="component" value="Chromosome"/>
</dbReference>